<keyword evidence="5 7" id="KW-1133">Transmembrane helix</keyword>
<comment type="subcellular location">
    <subcellularLocation>
        <location evidence="1">Membrane</location>
    </subcellularLocation>
</comment>
<keyword evidence="2" id="KW-0813">Transport</keyword>
<dbReference type="HOGENOM" id="CLU_091862_0_0_1"/>
<feature type="transmembrane region" description="Helical" evidence="7">
    <location>
        <begin position="94"/>
        <end position="113"/>
    </location>
</feature>
<dbReference type="OrthoDB" id="40134at2759"/>
<keyword evidence="6 7" id="KW-0472">Membrane</keyword>
<proteinExistence type="predicted"/>
<dbReference type="InterPro" id="IPR013057">
    <property type="entry name" value="AA_transpt_TM"/>
</dbReference>
<evidence type="ECO:0000256" key="2">
    <source>
        <dbReference type="ARBA" id="ARBA00022448"/>
    </source>
</evidence>
<sequence length="148" mass="16609">MVPLGWIGGVTGMVLSTIISLYASTLMAKIHQYGEKRHIRYRDLAGFMYGYRAYVIVWGLQYANLFLINIGFIILGGQALKAFYLLFREDHEMKLPYFIIIAGLACVIFAVSVPHLSALGVWMAVSTFLSIVYFSIAFALCLKDGMHN</sequence>
<dbReference type="EnsemblPlants" id="PGSC0003DMT400036341">
    <property type="protein sequence ID" value="PGSC0003DMT400036341"/>
    <property type="gene ID" value="PGSC0003DMG400013981"/>
</dbReference>
<accession>M1B3I3</accession>
<evidence type="ECO:0000256" key="3">
    <source>
        <dbReference type="ARBA" id="ARBA00022692"/>
    </source>
</evidence>
<reference evidence="10" key="1">
    <citation type="journal article" date="2011" name="Nature">
        <title>Genome sequence and analysis of the tuber crop potato.</title>
        <authorList>
            <consortium name="The Potato Genome Sequencing Consortium"/>
        </authorList>
    </citation>
    <scope>NUCLEOTIDE SEQUENCE [LARGE SCALE GENOMIC DNA]</scope>
    <source>
        <strain evidence="10">cv. DM1-3 516 R44</strain>
    </source>
</reference>
<dbReference type="GO" id="GO:0016020">
    <property type="term" value="C:membrane"/>
    <property type="evidence" value="ECO:0007669"/>
    <property type="project" value="UniProtKB-SubCell"/>
</dbReference>
<dbReference type="PANTHER" id="PTHR48017">
    <property type="entry name" value="OS05G0424000 PROTEIN-RELATED"/>
    <property type="match status" value="1"/>
</dbReference>
<evidence type="ECO:0000256" key="5">
    <source>
        <dbReference type="ARBA" id="ARBA00022989"/>
    </source>
</evidence>
<keyword evidence="4" id="KW-0029">Amino-acid transport</keyword>
<dbReference type="Gramene" id="PGSC0003DMT400036341">
    <property type="protein sequence ID" value="PGSC0003DMT400036341"/>
    <property type="gene ID" value="PGSC0003DMG400013981"/>
</dbReference>
<dbReference type="Proteomes" id="UP000011115">
    <property type="component" value="Unassembled WGS sequence"/>
</dbReference>
<evidence type="ECO:0000313" key="10">
    <source>
        <dbReference type="Proteomes" id="UP000011115"/>
    </source>
</evidence>
<protein>
    <submittedName>
        <fullName evidence="9">Proline transporter 2</fullName>
    </submittedName>
</protein>
<keyword evidence="3 7" id="KW-0812">Transmembrane</keyword>
<dbReference type="Pfam" id="PF01490">
    <property type="entry name" value="Aa_trans"/>
    <property type="match status" value="1"/>
</dbReference>
<evidence type="ECO:0000259" key="8">
    <source>
        <dbReference type="Pfam" id="PF01490"/>
    </source>
</evidence>
<feature type="transmembrane region" description="Helical" evidence="7">
    <location>
        <begin position="66"/>
        <end position="87"/>
    </location>
</feature>
<keyword evidence="10" id="KW-1185">Reference proteome</keyword>
<dbReference type="GO" id="GO:0006865">
    <property type="term" value="P:amino acid transport"/>
    <property type="evidence" value="ECO:0007669"/>
    <property type="project" value="UniProtKB-KW"/>
</dbReference>
<feature type="transmembrane region" description="Helical" evidence="7">
    <location>
        <begin position="6"/>
        <end position="23"/>
    </location>
</feature>
<evidence type="ECO:0000256" key="6">
    <source>
        <dbReference type="ARBA" id="ARBA00023136"/>
    </source>
</evidence>
<feature type="domain" description="Amino acid transporter transmembrane" evidence="8">
    <location>
        <begin position="1"/>
        <end position="138"/>
    </location>
</feature>
<feature type="transmembrane region" description="Helical" evidence="7">
    <location>
        <begin position="44"/>
        <end position="60"/>
    </location>
</feature>
<evidence type="ECO:0000256" key="7">
    <source>
        <dbReference type="SAM" id="Phobius"/>
    </source>
</evidence>
<gene>
    <name evidence="9" type="primary">LOC102596983</name>
</gene>
<reference evidence="9" key="2">
    <citation type="submission" date="2015-06" db="UniProtKB">
        <authorList>
            <consortium name="EnsemblPlants"/>
        </authorList>
    </citation>
    <scope>IDENTIFICATION</scope>
    <source>
        <strain evidence="9">DM1-3 516 R44</strain>
    </source>
</reference>
<evidence type="ECO:0000313" key="9">
    <source>
        <dbReference type="EnsemblPlants" id="PGSC0003DMT400036341"/>
    </source>
</evidence>
<name>M1B3I3_SOLTU</name>
<evidence type="ECO:0000256" key="4">
    <source>
        <dbReference type="ARBA" id="ARBA00022970"/>
    </source>
</evidence>
<dbReference type="ExpressionAtlas" id="M1B3I3">
    <property type="expression patterns" value="baseline"/>
</dbReference>
<evidence type="ECO:0000256" key="1">
    <source>
        <dbReference type="ARBA" id="ARBA00004370"/>
    </source>
</evidence>
<feature type="transmembrane region" description="Helical" evidence="7">
    <location>
        <begin position="119"/>
        <end position="142"/>
    </location>
</feature>
<organism evidence="9 10">
    <name type="scientific">Solanum tuberosum</name>
    <name type="common">Potato</name>
    <dbReference type="NCBI Taxonomy" id="4113"/>
    <lineage>
        <taxon>Eukaryota</taxon>
        <taxon>Viridiplantae</taxon>
        <taxon>Streptophyta</taxon>
        <taxon>Embryophyta</taxon>
        <taxon>Tracheophyta</taxon>
        <taxon>Spermatophyta</taxon>
        <taxon>Magnoliopsida</taxon>
        <taxon>eudicotyledons</taxon>
        <taxon>Gunneridae</taxon>
        <taxon>Pentapetalae</taxon>
        <taxon>asterids</taxon>
        <taxon>lamiids</taxon>
        <taxon>Solanales</taxon>
        <taxon>Solanaceae</taxon>
        <taxon>Solanoideae</taxon>
        <taxon>Solaneae</taxon>
        <taxon>Solanum</taxon>
    </lineage>
</organism>
<dbReference type="AlphaFoldDB" id="M1B3I3"/>